<accession>A0ABV1I7V8</accession>
<keyword evidence="3" id="KW-1185">Reference proteome</keyword>
<proteinExistence type="predicted"/>
<dbReference type="EMBL" id="JBBNGJ010000003">
    <property type="protein sequence ID" value="MEQ2592316.1"/>
    <property type="molecule type" value="Genomic_DNA"/>
</dbReference>
<feature type="transmembrane region" description="Helical" evidence="1">
    <location>
        <begin position="34"/>
        <end position="57"/>
    </location>
</feature>
<evidence type="ECO:0000256" key="1">
    <source>
        <dbReference type="SAM" id="Phobius"/>
    </source>
</evidence>
<protein>
    <recommendedName>
        <fullName evidence="4">TMhelix containing protein</fullName>
    </recommendedName>
</protein>
<evidence type="ECO:0000313" key="3">
    <source>
        <dbReference type="Proteomes" id="UP001494672"/>
    </source>
</evidence>
<keyword evidence="1" id="KW-1133">Transmembrane helix</keyword>
<gene>
    <name evidence="2" type="ORF">AAAU18_05240</name>
</gene>
<dbReference type="Proteomes" id="UP001494672">
    <property type="component" value="Unassembled WGS sequence"/>
</dbReference>
<reference evidence="2 3" key="1">
    <citation type="submission" date="2024-04" db="EMBL/GenBank/DDBJ databases">
        <title>Human intestinal bacterial collection.</title>
        <authorList>
            <person name="Pauvert C."/>
            <person name="Hitch T.C.A."/>
            <person name="Clavel T."/>
        </authorList>
    </citation>
    <scope>NUCLEOTIDE SEQUENCE [LARGE SCALE GENOMIC DNA]</scope>
    <source>
        <strain evidence="2 3">CLA-AA-H181</strain>
    </source>
</reference>
<evidence type="ECO:0008006" key="4">
    <source>
        <dbReference type="Google" id="ProtNLM"/>
    </source>
</evidence>
<evidence type="ECO:0000313" key="2">
    <source>
        <dbReference type="EMBL" id="MEQ2592316.1"/>
    </source>
</evidence>
<keyword evidence="1" id="KW-0472">Membrane</keyword>
<sequence>MKLFGFAFILWIIVYVYGIYKHGIKDVILQHKVFINCLLLVVTVILFAFGCYTNVIYSSKCKIGERVDGVISSRDFSPGSRSAEWYYEYEIDITDEDTHVTAYSSKYYK</sequence>
<name>A0ABV1I7V8_9FIRM</name>
<comment type="caution">
    <text evidence="2">The sequence shown here is derived from an EMBL/GenBank/DDBJ whole genome shotgun (WGS) entry which is preliminary data.</text>
</comment>
<organism evidence="2 3">
    <name type="scientific">Coprococcus aceti</name>
    <dbReference type="NCBI Taxonomy" id="2981786"/>
    <lineage>
        <taxon>Bacteria</taxon>
        <taxon>Bacillati</taxon>
        <taxon>Bacillota</taxon>
        <taxon>Clostridia</taxon>
        <taxon>Lachnospirales</taxon>
        <taxon>Lachnospiraceae</taxon>
        <taxon>Coprococcus</taxon>
    </lineage>
</organism>
<dbReference type="RefSeq" id="WP_117875550.1">
    <property type="nucleotide sequence ID" value="NZ_JBBNGJ010000003.1"/>
</dbReference>
<keyword evidence="1" id="KW-0812">Transmembrane</keyword>